<evidence type="ECO:0000256" key="1">
    <source>
        <dbReference type="ARBA" id="ARBA00004370"/>
    </source>
</evidence>
<keyword evidence="6 8" id="KW-0472">Membrane</keyword>
<comment type="similarity">
    <text evidence="2">Belongs to the major facilitator superfamily. Sugar transporter (TC 2.A.1.1) family.</text>
</comment>
<organism evidence="9 10">
    <name type="scientific">Sesamum angolense</name>
    <dbReference type="NCBI Taxonomy" id="2727404"/>
    <lineage>
        <taxon>Eukaryota</taxon>
        <taxon>Viridiplantae</taxon>
        <taxon>Streptophyta</taxon>
        <taxon>Embryophyta</taxon>
        <taxon>Tracheophyta</taxon>
        <taxon>Spermatophyta</taxon>
        <taxon>Magnoliopsida</taxon>
        <taxon>eudicotyledons</taxon>
        <taxon>Gunneridae</taxon>
        <taxon>Pentapetalae</taxon>
        <taxon>asterids</taxon>
        <taxon>lamiids</taxon>
        <taxon>Lamiales</taxon>
        <taxon>Pedaliaceae</taxon>
        <taxon>Sesamum</taxon>
    </lineage>
</organism>
<keyword evidence="5 8" id="KW-1133">Transmembrane helix</keyword>
<reference evidence="9" key="1">
    <citation type="submission" date="2020-06" db="EMBL/GenBank/DDBJ databases">
        <authorList>
            <person name="Li T."/>
            <person name="Hu X."/>
            <person name="Zhang T."/>
            <person name="Song X."/>
            <person name="Zhang H."/>
            <person name="Dai N."/>
            <person name="Sheng W."/>
            <person name="Hou X."/>
            <person name="Wei L."/>
        </authorList>
    </citation>
    <scope>NUCLEOTIDE SEQUENCE</scope>
    <source>
        <strain evidence="9">K16</strain>
        <tissue evidence="9">Leaf</tissue>
    </source>
</reference>
<comment type="similarity">
    <text evidence="7">Belongs to the major facilitator superfamily. Phosphate:H(+) symporter (TC 2.A.1.9) family.</text>
</comment>
<keyword evidence="10" id="KW-1185">Reference proteome</keyword>
<dbReference type="Gene3D" id="1.20.1250.20">
    <property type="entry name" value="MFS general substrate transporter like domains"/>
    <property type="match status" value="1"/>
</dbReference>
<name>A0AAE2BGT8_9LAMI</name>
<comment type="subcellular location">
    <subcellularLocation>
        <location evidence="1">Membrane</location>
    </subcellularLocation>
</comment>
<accession>A0AAE2BGT8</accession>
<dbReference type="AlphaFoldDB" id="A0AAE2BGT8"/>
<evidence type="ECO:0000256" key="7">
    <source>
        <dbReference type="ARBA" id="ARBA00044504"/>
    </source>
</evidence>
<evidence type="ECO:0000256" key="2">
    <source>
        <dbReference type="ARBA" id="ARBA00010992"/>
    </source>
</evidence>
<evidence type="ECO:0000256" key="3">
    <source>
        <dbReference type="ARBA" id="ARBA00022448"/>
    </source>
</evidence>
<dbReference type="PANTHER" id="PTHR23500">
    <property type="entry name" value="SOLUTE CARRIER FAMILY 2, FACILITATED GLUCOSE TRANSPORTER"/>
    <property type="match status" value="1"/>
</dbReference>
<gene>
    <name evidence="9" type="ORF">Sango_2639700</name>
</gene>
<evidence type="ECO:0000256" key="4">
    <source>
        <dbReference type="ARBA" id="ARBA00022692"/>
    </source>
</evidence>
<dbReference type="Pfam" id="PF00083">
    <property type="entry name" value="Sugar_tr"/>
    <property type="match status" value="1"/>
</dbReference>
<dbReference type="GO" id="GO:0015144">
    <property type="term" value="F:carbohydrate transmembrane transporter activity"/>
    <property type="evidence" value="ECO:0007669"/>
    <property type="project" value="InterPro"/>
</dbReference>
<dbReference type="PANTHER" id="PTHR23500:SF30">
    <property type="entry name" value="SUGAR TRANSPORT PROTEIN 3"/>
    <property type="match status" value="1"/>
</dbReference>
<dbReference type="EMBL" id="JACGWL010000016">
    <property type="protein sequence ID" value="KAK4385157.1"/>
    <property type="molecule type" value="Genomic_DNA"/>
</dbReference>
<dbReference type="InterPro" id="IPR036259">
    <property type="entry name" value="MFS_trans_sf"/>
</dbReference>
<evidence type="ECO:0000313" key="9">
    <source>
        <dbReference type="EMBL" id="KAK4385157.1"/>
    </source>
</evidence>
<keyword evidence="3" id="KW-0813">Transport</keyword>
<reference evidence="9" key="2">
    <citation type="journal article" date="2024" name="Plant">
        <title>Genomic evolution and insights into agronomic trait innovations of Sesamum species.</title>
        <authorList>
            <person name="Miao H."/>
            <person name="Wang L."/>
            <person name="Qu L."/>
            <person name="Liu H."/>
            <person name="Sun Y."/>
            <person name="Le M."/>
            <person name="Wang Q."/>
            <person name="Wei S."/>
            <person name="Zheng Y."/>
            <person name="Lin W."/>
            <person name="Duan Y."/>
            <person name="Cao H."/>
            <person name="Xiong S."/>
            <person name="Wang X."/>
            <person name="Wei L."/>
            <person name="Li C."/>
            <person name="Ma Q."/>
            <person name="Ju M."/>
            <person name="Zhao R."/>
            <person name="Li G."/>
            <person name="Mu C."/>
            <person name="Tian Q."/>
            <person name="Mei H."/>
            <person name="Zhang T."/>
            <person name="Gao T."/>
            <person name="Zhang H."/>
        </authorList>
    </citation>
    <scope>NUCLEOTIDE SEQUENCE</scope>
    <source>
        <strain evidence="9">K16</strain>
    </source>
</reference>
<protein>
    <submittedName>
        <fullName evidence="9">Hexose carrier protein HEX6</fullName>
    </submittedName>
</protein>
<dbReference type="Proteomes" id="UP001289374">
    <property type="component" value="Unassembled WGS sequence"/>
</dbReference>
<evidence type="ECO:0000313" key="10">
    <source>
        <dbReference type="Proteomes" id="UP001289374"/>
    </source>
</evidence>
<feature type="transmembrane region" description="Helical" evidence="8">
    <location>
        <begin position="58"/>
        <end position="77"/>
    </location>
</feature>
<feature type="transmembrane region" description="Helical" evidence="8">
    <location>
        <begin position="12"/>
        <end position="31"/>
    </location>
</feature>
<dbReference type="GO" id="GO:0016020">
    <property type="term" value="C:membrane"/>
    <property type="evidence" value="ECO:0007669"/>
    <property type="project" value="UniProtKB-SubCell"/>
</dbReference>
<sequence length="112" mass="12231">MGEVAQSNGKIIRFVRLPCVIAALGGLIFGYRTGVKGIYRKMNGKEKTNNYCKFDSQLLTFFLLLLFISRLVATFLASPVTRAWGRKASILMVGAASITGSASEARHRTSPC</sequence>
<proteinExistence type="inferred from homology"/>
<evidence type="ECO:0000256" key="8">
    <source>
        <dbReference type="SAM" id="Phobius"/>
    </source>
</evidence>
<evidence type="ECO:0000256" key="6">
    <source>
        <dbReference type="ARBA" id="ARBA00023136"/>
    </source>
</evidence>
<dbReference type="InterPro" id="IPR045262">
    <property type="entry name" value="STP/PLT_plant"/>
</dbReference>
<evidence type="ECO:0000256" key="5">
    <source>
        <dbReference type="ARBA" id="ARBA00022989"/>
    </source>
</evidence>
<dbReference type="InterPro" id="IPR005828">
    <property type="entry name" value="MFS_sugar_transport-like"/>
</dbReference>
<keyword evidence="4 8" id="KW-0812">Transmembrane</keyword>
<comment type="caution">
    <text evidence="9">The sequence shown here is derived from an EMBL/GenBank/DDBJ whole genome shotgun (WGS) entry which is preliminary data.</text>
</comment>